<dbReference type="EMBL" id="BHXQ01000004">
    <property type="protein sequence ID" value="GCC52198.1"/>
    <property type="molecule type" value="Genomic_DNA"/>
</dbReference>
<accession>A0A401UBA8</accession>
<evidence type="ECO:0000313" key="1">
    <source>
        <dbReference type="EMBL" id="GCC52198.1"/>
    </source>
</evidence>
<dbReference type="GO" id="GO:0003677">
    <property type="term" value="F:DNA binding"/>
    <property type="evidence" value="ECO:0007669"/>
    <property type="project" value="InterPro"/>
</dbReference>
<dbReference type="Proteomes" id="UP000288227">
    <property type="component" value="Unassembled WGS sequence"/>
</dbReference>
<dbReference type="Gene3D" id="3.30.70.1290">
    <property type="entry name" value="Transposase IS200-like"/>
    <property type="match status" value="1"/>
</dbReference>
<comment type="caution">
    <text evidence="1">The sequence shown here is derived from an EMBL/GenBank/DDBJ whole genome shotgun (WGS) entry which is preliminary data.</text>
</comment>
<dbReference type="PANTHER" id="PTHR34322">
    <property type="entry name" value="TRANSPOSASE, Y1_TNP DOMAIN-CONTAINING"/>
    <property type="match status" value="1"/>
</dbReference>
<evidence type="ECO:0008006" key="3">
    <source>
        <dbReference type="Google" id="ProtNLM"/>
    </source>
</evidence>
<dbReference type="SUPFAM" id="SSF143422">
    <property type="entry name" value="Transposase IS200-like"/>
    <property type="match status" value="1"/>
</dbReference>
<dbReference type="GO" id="GO:0004803">
    <property type="term" value="F:transposase activity"/>
    <property type="evidence" value="ECO:0007669"/>
    <property type="project" value="InterPro"/>
</dbReference>
<protein>
    <recommendedName>
        <fullName evidence="3">Transposase IS200-like domain-containing protein</fullName>
    </recommendedName>
</protein>
<dbReference type="GO" id="GO:0006313">
    <property type="term" value="P:DNA transposition"/>
    <property type="evidence" value="ECO:0007669"/>
    <property type="project" value="InterPro"/>
</dbReference>
<dbReference type="AlphaFoldDB" id="A0A401UBA8"/>
<gene>
    <name evidence="1" type="ORF">SanaruYs_24340</name>
</gene>
<organism evidence="1 2">
    <name type="scientific">Chryseotalea sanaruensis</name>
    <dbReference type="NCBI Taxonomy" id="2482724"/>
    <lineage>
        <taxon>Bacteria</taxon>
        <taxon>Pseudomonadati</taxon>
        <taxon>Bacteroidota</taxon>
        <taxon>Cytophagia</taxon>
        <taxon>Cytophagales</taxon>
        <taxon>Chryseotaleaceae</taxon>
        <taxon>Chryseotalea</taxon>
    </lineage>
</organism>
<proteinExistence type="predicted"/>
<dbReference type="PANTHER" id="PTHR34322:SF2">
    <property type="entry name" value="TRANSPOSASE IS200-LIKE DOMAIN-CONTAINING PROTEIN"/>
    <property type="match status" value="1"/>
</dbReference>
<keyword evidence="2" id="KW-1185">Reference proteome</keyword>
<name>A0A401UBA8_9BACT</name>
<dbReference type="InterPro" id="IPR036515">
    <property type="entry name" value="Transposase_17_sf"/>
</dbReference>
<evidence type="ECO:0000313" key="2">
    <source>
        <dbReference type="Proteomes" id="UP000288227"/>
    </source>
</evidence>
<sequence length="165" mass="19397">MPNHLHLLIKIKSEEEIRKAFPQTSTQTLTFEGVNSRIQNLEGLGPVEKRISKQFSNLFNAYTKAYNIRYKRRGTLFIPNFKRKEIIDNSYLTNVICYIHNNPINHGFVSNLQDWNWSSYHDLSLNNPSLIHTNFVINWFGNVQAFQQAHQKVNKIPPEERIENL</sequence>
<reference evidence="1 2" key="1">
    <citation type="submission" date="2018-11" db="EMBL/GenBank/DDBJ databases">
        <title>Chryseotalea sanarue gen. nov., sp., nov., a member of the family Cytophagaceae, isolated from a brackish lake in Hamamatsu Japan.</title>
        <authorList>
            <person name="Maejima Y."/>
            <person name="Iino T."/>
            <person name="Muraguchi Y."/>
            <person name="Fukuda K."/>
            <person name="Ohkuma M."/>
            <person name="Moriuchi R."/>
            <person name="Dohra H."/>
            <person name="Kimbara K."/>
            <person name="Shintani M."/>
        </authorList>
    </citation>
    <scope>NUCLEOTIDE SEQUENCE [LARGE SCALE GENOMIC DNA]</scope>
    <source>
        <strain evidence="1 2">Ys</strain>
    </source>
</reference>